<dbReference type="EMBL" id="AP022588">
    <property type="protein sequence ID" value="BBY26734.1"/>
    <property type="molecule type" value="Genomic_DNA"/>
</dbReference>
<feature type="chain" id="PRO_5039612014" description="Lipoprotein" evidence="1">
    <location>
        <begin position="20"/>
        <end position="172"/>
    </location>
</feature>
<evidence type="ECO:0000313" key="2">
    <source>
        <dbReference type="EMBL" id="BBY26734.1"/>
    </source>
</evidence>
<dbReference type="KEGG" id="msei:MSEDJ_08300"/>
<gene>
    <name evidence="2" type="ORF">MSEDJ_08300</name>
</gene>
<dbReference type="RefSeq" id="WP_163795728.1">
    <property type="nucleotide sequence ID" value="NZ_AP022588.1"/>
</dbReference>
<name>A0A7I7QK96_9MYCO</name>
<dbReference type="PROSITE" id="PS51257">
    <property type="entry name" value="PROKAR_LIPOPROTEIN"/>
    <property type="match status" value="1"/>
</dbReference>
<evidence type="ECO:0000256" key="1">
    <source>
        <dbReference type="SAM" id="SignalP"/>
    </source>
</evidence>
<protein>
    <recommendedName>
        <fullName evidence="4">Lipoprotein</fullName>
    </recommendedName>
</protein>
<keyword evidence="3" id="KW-1185">Reference proteome</keyword>
<sequence length="172" mass="17455">MRRAPSALAVAVLAVSLGAAGCGDGRTDDTATTFGSVTPTGGGPPDPDVGVDKYALGAGRHTIDSDPGWVYFRTPAGRGCAIGPIGQVVACDFAPADAPPGSNQTIVEGGGPAIYRRVAAPQFTRNVDVLPVRHRLTNGATRCAVDPRGAVRCETLSGAHGFVIDASTGTLW</sequence>
<keyword evidence="1" id="KW-0732">Signal</keyword>
<dbReference type="Proteomes" id="UP000467193">
    <property type="component" value="Chromosome"/>
</dbReference>
<proteinExistence type="predicted"/>
<feature type="signal peptide" evidence="1">
    <location>
        <begin position="1"/>
        <end position="19"/>
    </location>
</feature>
<accession>A0A7I7QK96</accession>
<reference evidence="2 3" key="1">
    <citation type="journal article" date="2019" name="Emerg. Microbes Infect.">
        <title>Comprehensive subspecies identification of 175 nontuberculous mycobacteria species based on 7547 genomic profiles.</title>
        <authorList>
            <person name="Matsumoto Y."/>
            <person name="Kinjo T."/>
            <person name="Motooka D."/>
            <person name="Nabeya D."/>
            <person name="Jung N."/>
            <person name="Uechi K."/>
            <person name="Horii T."/>
            <person name="Iida T."/>
            <person name="Fujita J."/>
            <person name="Nakamura S."/>
        </authorList>
    </citation>
    <scope>NUCLEOTIDE SEQUENCE [LARGE SCALE GENOMIC DNA]</scope>
    <source>
        <strain evidence="2 3">JCM 17899</strain>
    </source>
</reference>
<evidence type="ECO:0008006" key="4">
    <source>
        <dbReference type="Google" id="ProtNLM"/>
    </source>
</evidence>
<organism evidence="2 3">
    <name type="scientific">Mycolicibacterium sediminis</name>
    <dbReference type="NCBI Taxonomy" id="1286180"/>
    <lineage>
        <taxon>Bacteria</taxon>
        <taxon>Bacillati</taxon>
        <taxon>Actinomycetota</taxon>
        <taxon>Actinomycetes</taxon>
        <taxon>Mycobacteriales</taxon>
        <taxon>Mycobacteriaceae</taxon>
        <taxon>Mycolicibacterium</taxon>
    </lineage>
</organism>
<evidence type="ECO:0000313" key="3">
    <source>
        <dbReference type="Proteomes" id="UP000467193"/>
    </source>
</evidence>
<dbReference type="AlphaFoldDB" id="A0A7I7QK96"/>